<evidence type="ECO:0000256" key="1">
    <source>
        <dbReference type="SAM" id="MobiDB-lite"/>
    </source>
</evidence>
<dbReference type="EMBL" id="RMVG01000002">
    <property type="protein sequence ID" value="RPE03451.1"/>
    <property type="molecule type" value="Genomic_DNA"/>
</dbReference>
<gene>
    <name evidence="2" type="ORF">BBB56_02855</name>
</gene>
<sequence>MKKFIQLIPVFCTKLSTENVNKIDALPGSLFITLDDPVSYPGFTRRSPRQSSGLPPVRSVKQSGYSNLALR</sequence>
<reference evidence="2 3" key="1">
    <citation type="submission" date="2018-11" db="EMBL/GenBank/DDBJ databases">
        <title>Whole genome sequencing of Pantoea sp. RIT388.</title>
        <authorList>
            <person name="Gan H.M."/>
            <person name="Hudson A.O."/>
        </authorList>
    </citation>
    <scope>NUCLEOTIDE SEQUENCE [LARGE SCALE GENOMIC DNA]</scope>
    <source>
        <strain evidence="2 3">RIT388</strain>
    </source>
</reference>
<protein>
    <submittedName>
        <fullName evidence="2">Uncharacterized protein</fullName>
    </submittedName>
</protein>
<feature type="region of interest" description="Disordered" evidence="1">
    <location>
        <begin position="42"/>
        <end position="71"/>
    </location>
</feature>
<name>A0A3N4PF77_9GAMM</name>
<evidence type="ECO:0000313" key="2">
    <source>
        <dbReference type="EMBL" id="RPE03451.1"/>
    </source>
</evidence>
<organism evidence="2 3">
    <name type="scientific">Candidatus Pantoea deserta</name>
    <dbReference type="NCBI Taxonomy" id="1869313"/>
    <lineage>
        <taxon>Bacteria</taxon>
        <taxon>Pseudomonadati</taxon>
        <taxon>Pseudomonadota</taxon>
        <taxon>Gammaproteobacteria</taxon>
        <taxon>Enterobacterales</taxon>
        <taxon>Erwiniaceae</taxon>
        <taxon>Pantoea</taxon>
    </lineage>
</organism>
<accession>A0A3N4PF77</accession>
<evidence type="ECO:0000313" key="3">
    <source>
        <dbReference type="Proteomes" id="UP000281332"/>
    </source>
</evidence>
<comment type="caution">
    <text evidence="2">The sequence shown here is derived from an EMBL/GenBank/DDBJ whole genome shotgun (WGS) entry which is preliminary data.</text>
</comment>
<dbReference type="Proteomes" id="UP000281332">
    <property type="component" value="Unassembled WGS sequence"/>
</dbReference>
<dbReference type="AlphaFoldDB" id="A0A3N4PF77"/>
<keyword evidence="3" id="KW-1185">Reference proteome</keyword>
<feature type="compositionally biased region" description="Polar residues" evidence="1">
    <location>
        <begin position="60"/>
        <end position="71"/>
    </location>
</feature>
<proteinExistence type="predicted"/>